<dbReference type="GeneID" id="16880928"/>
<evidence type="ECO:0000313" key="2">
    <source>
        <dbReference type="Proteomes" id="UP000014730"/>
    </source>
</evidence>
<sequence length="129" mass="15376">MNKREIENKKQRIRRLNNGNKNTKKYEKTKKGFLVRCYRNMLSRVTGVTKNKNHLYLGKEILDKNVFYSYSMSDESFNNLFELWEKTNYERVSTPSIDRIDSLKGYSIDNIQWITFSENCSKVTRAKKG</sequence>
<evidence type="ECO:0000313" key="1">
    <source>
        <dbReference type="EMBL" id="AGO47304.1"/>
    </source>
</evidence>
<proteinExistence type="predicted"/>
<name>R9ZVS9_9CAUD</name>
<reference evidence="1 2" key="1">
    <citation type="journal article" date="2013" name="Proc. Natl. Acad. Sci. U.S.A.">
        <title>Twelve previously unknown phage genera are ubiquitous in global oceans.</title>
        <authorList>
            <person name="Holmfeldt K."/>
            <person name="Solonenko N."/>
            <person name="Shah M."/>
            <person name="Corrier K."/>
            <person name="Riemann L."/>
            <person name="Verberkmoes N.C."/>
            <person name="Sullivan M.B."/>
        </authorList>
    </citation>
    <scope>NUCLEOTIDE SEQUENCE [LARGE SCALE GENOMIC DNA]</scope>
    <source>
        <strain evidence="1">Phi19:1</strain>
    </source>
</reference>
<gene>
    <name evidence="1" type="ORF">Phi19:1_gp014</name>
</gene>
<dbReference type="RefSeq" id="YP_008241707.1">
    <property type="nucleotide sequence ID" value="NC_021799.1"/>
</dbReference>
<organism evidence="1 2">
    <name type="scientific">Cellulophaga phage phi19:1</name>
    <dbReference type="NCBI Taxonomy" id="1327970"/>
    <lineage>
        <taxon>Viruses</taxon>
        <taxon>Duplodnaviria</taxon>
        <taxon>Heunggongvirae</taxon>
        <taxon>Uroviricota</taxon>
        <taxon>Caudoviricetes</taxon>
        <taxon>Assiduviridae</taxon>
        <taxon>Cellubavirus</taxon>
        <taxon>Cellubavirus phi19una</taxon>
    </lineage>
</organism>
<dbReference type="EMBL" id="KC821607">
    <property type="protein sequence ID" value="AGO47304.1"/>
    <property type="molecule type" value="Genomic_DNA"/>
</dbReference>
<dbReference type="Proteomes" id="UP000014730">
    <property type="component" value="Segment"/>
</dbReference>
<accession>R9ZVS9</accession>
<keyword evidence="2" id="KW-1185">Reference proteome</keyword>
<reference evidence="2" key="2">
    <citation type="submission" date="2013-03" db="EMBL/GenBank/DDBJ databases">
        <title>The Cellulophaga phages: a novel, diverse, and globally ubiquitous model system.</title>
        <authorList>
            <person name="Holmfeldt K."/>
            <person name="Solonenko N."/>
            <person name="Shah M."/>
            <person name="Corrier K."/>
            <person name="Riemann L."/>
            <person name="VerBerkmoes N.C."/>
            <person name="Sullivan M.B."/>
        </authorList>
    </citation>
    <scope>NUCLEOTIDE SEQUENCE [LARGE SCALE GENOMIC DNA]</scope>
</reference>
<dbReference type="KEGG" id="vg:16880928"/>
<protein>
    <submittedName>
        <fullName evidence="1">Uncharacterized protein</fullName>
    </submittedName>
</protein>